<dbReference type="AlphaFoldDB" id="Q1J2T5"/>
<organism evidence="1 2">
    <name type="scientific">Deinococcus geothermalis (strain DSM 11300 / CIP 105573 / AG-3a)</name>
    <dbReference type="NCBI Taxonomy" id="319795"/>
    <lineage>
        <taxon>Bacteria</taxon>
        <taxon>Thermotogati</taxon>
        <taxon>Deinococcota</taxon>
        <taxon>Deinococci</taxon>
        <taxon>Deinococcales</taxon>
        <taxon>Deinococcaceae</taxon>
        <taxon>Deinococcus</taxon>
    </lineage>
</organism>
<geneLocation type="plasmid" evidence="1 2">
    <name>pDGEO01</name>
</geneLocation>
<evidence type="ECO:0000313" key="2">
    <source>
        <dbReference type="Proteomes" id="UP000002431"/>
    </source>
</evidence>
<dbReference type="EMBL" id="CP000358">
    <property type="protein sequence ID" value="ABF44199.1"/>
    <property type="molecule type" value="Genomic_DNA"/>
</dbReference>
<gene>
    <name evidence="1" type="ordered locus">Dgeo_2766</name>
</gene>
<dbReference type="KEGG" id="dge:Dgeo_2766"/>
<name>Q1J2T5_DEIGD</name>
<evidence type="ECO:0000313" key="1">
    <source>
        <dbReference type="EMBL" id="ABF44199.1"/>
    </source>
</evidence>
<keyword evidence="2" id="KW-1185">Reference proteome</keyword>
<reference evidence="1" key="1">
    <citation type="submission" date="2006-04" db="EMBL/GenBank/DDBJ databases">
        <title>Complete sequence of plasmid1 pDGEO01 of Deinococcus geothermalis DSM 11300.</title>
        <authorList>
            <consortium name="US DOE Joint Genome Institute"/>
            <person name="Copeland A."/>
            <person name="Lucas S."/>
            <person name="Lapidus A."/>
            <person name="Barry K."/>
            <person name="Detter J.C."/>
            <person name="Glavina del Rio T."/>
            <person name="Hammon N."/>
            <person name="Israni S."/>
            <person name="Dalin E."/>
            <person name="Tice H."/>
            <person name="Pitluck S."/>
            <person name="Brettin T."/>
            <person name="Bruce D."/>
            <person name="Han C."/>
            <person name="Tapia R."/>
            <person name="Saunders E."/>
            <person name="Gilna P."/>
            <person name="Schmutz J."/>
            <person name="Larimer F."/>
            <person name="Land M."/>
            <person name="Hauser L."/>
            <person name="Kyrpides N."/>
            <person name="Kim E."/>
            <person name="Daly M.J."/>
            <person name="Fredrickson J.K."/>
            <person name="Makarova K.S."/>
            <person name="Gaidamakova E.K."/>
            <person name="Zhai M."/>
            <person name="Richardson P."/>
        </authorList>
    </citation>
    <scope>NUCLEOTIDE SEQUENCE</scope>
    <source>
        <strain evidence="1">DSM 11300</strain>
        <plasmid evidence="1">pDGEO01</plasmid>
    </source>
</reference>
<proteinExistence type="predicted"/>
<protein>
    <submittedName>
        <fullName evidence="1">Uncharacterized protein</fullName>
    </submittedName>
</protein>
<dbReference type="Proteomes" id="UP000002431">
    <property type="component" value="Plasmid pDGEO01"/>
</dbReference>
<accession>Q1J2T5</accession>
<keyword evidence="1" id="KW-0614">Plasmid</keyword>
<dbReference type="RefSeq" id="WP_011525806.1">
    <property type="nucleotide sequence ID" value="NC_008010.2"/>
</dbReference>
<dbReference type="HOGENOM" id="CLU_1882320_0_0_0"/>
<sequence>MPTAAQEGTTLHRTFIRDAYGETWTDELEGRPVHNGALLELLVRGRWVPVLYLRDSYTSGEGPRASLHYRKSKRSVPLVLDGMHLRWPPPAPPKPVLPYYTWWGDLPEGWVTKTALHAEGLKPGGEPVATIRYGR</sequence>